<keyword evidence="1" id="KW-0479">Metal-binding</keyword>
<sequence>MPRPRAPKACLRCRARKVRCDVSISGIPCRNCNLDHVSCAVAERMSKRRLSTNNELSTNSPTNVILPRATTDKETSQTPSELVWDSQPDLPLRKSKIQNTTQASNCSNDSNSSPGQLILDFSPAAQAKPKPSVDKAFGLNVPPVVNFPKSNATVKTSTSRPCRSTRADCLKPSEYPFIQLPDLSRMPAEDVDCLSIQGCLQLPPRLILDEFVRHYFLYVHPIVPLLDEGHFWDIYCDMLGDGPEVERIPIVVFQAMLFVSCSFVPRNITDALGFDCPRVASASFYKRAKLLFDLNTESSPIALAQAALLLTYWPTSIDIGPTKPNTIWLGIAIHHAKSIRAHRMFDRSGLPPGSISQSKHIRTLRRLWWCCIFRDRVLSLGLRRNIQITTNWHTFTFFELFVVLADLLPLLSLSDESLEEQQAANGDTWVKLADCQLALTNWYSKTRQMFPLPRKGNEFRHQPVIVHTNMMYIYYHAAKLGLHHQKVLVGTCLSPTGSMDPATIHRSRHEVRKATMEITDRLKESMQLGLVRYFPISIVALIAMPLLLLILDVKLQAPKLNPERESLRQECLRTLVQAMNEYHLQYHGVDLISHTIHHVVDLAQLDPALWSSGERMGWTDAITHRPSQYLRLTLIMDLSLKHAKMPEAYEFP</sequence>
<dbReference type="GO" id="GO:0006351">
    <property type="term" value="P:DNA-templated transcription"/>
    <property type="evidence" value="ECO:0007669"/>
    <property type="project" value="InterPro"/>
</dbReference>
<proteinExistence type="predicted"/>
<feature type="transmembrane region" description="Helical" evidence="4">
    <location>
        <begin position="530"/>
        <end position="551"/>
    </location>
</feature>
<dbReference type="Gene3D" id="4.10.240.10">
    <property type="entry name" value="Zn(2)-C6 fungal-type DNA-binding domain"/>
    <property type="match status" value="1"/>
</dbReference>
<dbReference type="GO" id="GO:0008270">
    <property type="term" value="F:zinc ion binding"/>
    <property type="evidence" value="ECO:0007669"/>
    <property type="project" value="InterPro"/>
</dbReference>
<dbReference type="Pfam" id="PF04082">
    <property type="entry name" value="Fungal_trans"/>
    <property type="match status" value="1"/>
</dbReference>
<dbReference type="EMBL" id="JAGMUU010000050">
    <property type="protein sequence ID" value="KAH7112588.1"/>
    <property type="molecule type" value="Genomic_DNA"/>
</dbReference>
<dbReference type="GO" id="GO:0003677">
    <property type="term" value="F:DNA binding"/>
    <property type="evidence" value="ECO:0007669"/>
    <property type="project" value="InterPro"/>
</dbReference>
<dbReference type="SUPFAM" id="SSF57701">
    <property type="entry name" value="Zn2/Cys6 DNA-binding domain"/>
    <property type="match status" value="1"/>
</dbReference>
<keyword evidence="7" id="KW-1185">Reference proteome</keyword>
<evidence type="ECO:0000256" key="2">
    <source>
        <dbReference type="ARBA" id="ARBA00023242"/>
    </source>
</evidence>
<keyword evidence="2" id="KW-0539">Nucleus</keyword>
<name>A0A9P9D4J9_9HYPO</name>
<dbReference type="OrthoDB" id="5121955at2759"/>
<dbReference type="Proteomes" id="UP000717696">
    <property type="component" value="Unassembled WGS sequence"/>
</dbReference>
<dbReference type="PANTHER" id="PTHR47425">
    <property type="entry name" value="FARB-RELATED"/>
    <property type="match status" value="1"/>
</dbReference>
<keyword evidence="4" id="KW-1133">Transmembrane helix</keyword>
<feature type="region of interest" description="Disordered" evidence="3">
    <location>
        <begin position="50"/>
        <end position="91"/>
    </location>
</feature>
<evidence type="ECO:0000259" key="5">
    <source>
        <dbReference type="PROSITE" id="PS50048"/>
    </source>
</evidence>
<reference evidence="6" key="1">
    <citation type="journal article" date="2021" name="Nat. Commun.">
        <title>Genetic determinants of endophytism in the Arabidopsis root mycobiome.</title>
        <authorList>
            <person name="Mesny F."/>
            <person name="Miyauchi S."/>
            <person name="Thiergart T."/>
            <person name="Pickel B."/>
            <person name="Atanasova L."/>
            <person name="Karlsson M."/>
            <person name="Huettel B."/>
            <person name="Barry K.W."/>
            <person name="Haridas S."/>
            <person name="Chen C."/>
            <person name="Bauer D."/>
            <person name="Andreopoulos W."/>
            <person name="Pangilinan J."/>
            <person name="LaButti K."/>
            <person name="Riley R."/>
            <person name="Lipzen A."/>
            <person name="Clum A."/>
            <person name="Drula E."/>
            <person name="Henrissat B."/>
            <person name="Kohler A."/>
            <person name="Grigoriev I.V."/>
            <person name="Martin F.M."/>
            <person name="Hacquard S."/>
        </authorList>
    </citation>
    <scope>NUCLEOTIDE SEQUENCE</scope>
    <source>
        <strain evidence="6">MPI-CAGE-AT-0021</strain>
    </source>
</reference>
<evidence type="ECO:0000256" key="4">
    <source>
        <dbReference type="SAM" id="Phobius"/>
    </source>
</evidence>
<organism evidence="6 7">
    <name type="scientific">Dactylonectria estremocensis</name>
    <dbReference type="NCBI Taxonomy" id="1079267"/>
    <lineage>
        <taxon>Eukaryota</taxon>
        <taxon>Fungi</taxon>
        <taxon>Dikarya</taxon>
        <taxon>Ascomycota</taxon>
        <taxon>Pezizomycotina</taxon>
        <taxon>Sordariomycetes</taxon>
        <taxon>Hypocreomycetidae</taxon>
        <taxon>Hypocreales</taxon>
        <taxon>Nectriaceae</taxon>
        <taxon>Dactylonectria</taxon>
    </lineage>
</organism>
<dbReference type="SMART" id="SM00066">
    <property type="entry name" value="GAL4"/>
    <property type="match status" value="1"/>
</dbReference>
<dbReference type="InterPro" id="IPR052761">
    <property type="entry name" value="Fungal_Detox/Toxin_TFs"/>
</dbReference>
<dbReference type="InterPro" id="IPR036864">
    <property type="entry name" value="Zn2-C6_fun-type_DNA-bd_sf"/>
</dbReference>
<dbReference type="PANTHER" id="PTHR47425:SF2">
    <property type="entry name" value="FARB-RELATED"/>
    <property type="match status" value="1"/>
</dbReference>
<dbReference type="CDD" id="cd12148">
    <property type="entry name" value="fungal_TF_MHR"/>
    <property type="match status" value="1"/>
</dbReference>
<comment type="caution">
    <text evidence="6">The sequence shown here is derived from an EMBL/GenBank/DDBJ whole genome shotgun (WGS) entry which is preliminary data.</text>
</comment>
<evidence type="ECO:0000313" key="6">
    <source>
        <dbReference type="EMBL" id="KAH7112588.1"/>
    </source>
</evidence>
<dbReference type="PROSITE" id="PS50048">
    <property type="entry name" value="ZN2_CY6_FUNGAL_2"/>
    <property type="match status" value="1"/>
</dbReference>
<dbReference type="CDD" id="cd00067">
    <property type="entry name" value="GAL4"/>
    <property type="match status" value="1"/>
</dbReference>
<evidence type="ECO:0000313" key="7">
    <source>
        <dbReference type="Proteomes" id="UP000717696"/>
    </source>
</evidence>
<dbReference type="Pfam" id="PF00172">
    <property type="entry name" value="Zn_clus"/>
    <property type="match status" value="1"/>
</dbReference>
<dbReference type="InterPro" id="IPR001138">
    <property type="entry name" value="Zn2Cys6_DnaBD"/>
</dbReference>
<evidence type="ECO:0000256" key="3">
    <source>
        <dbReference type="SAM" id="MobiDB-lite"/>
    </source>
</evidence>
<accession>A0A9P9D4J9</accession>
<evidence type="ECO:0000256" key="1">
    <source>
        <dbReference type="ARBA" id="ARBA00022723"/>
    </source>
</evidence>
<dbReference type="InterPro" id="IPR007219">
    <property type="entry name" value="XnlR_reg_dom"/>
</dbReference>
<gene>
    <name evidence="6" type="ORF">B0J13DRAFT_631433</name>
</gene>
<dbReference type="GO" id="GO:0000981">
    <property type="term" value="F:DNA-binding transcription factor activity, RNA polymerase II-specific"/>
    <property type="evidence" value="ECO:0007669"/>
    <property type="project" value="InterPro"/>
</dbReference>
<keyword evidence="4" id="KW-0812">Transmembrane</keyword>
<dbReference type="PROSITE" id="PS00463">
    <property type="entry name" value="ZN2_CY6_FUNGAL_1"/>
    <property type="match status" value="1"/>
</dbReference>
<feature type="compositionally biased region" description="Polar residues" evidence="3">
    <location>
        <begin position="51"/>
        <end position="63"/>
    </location>
</feature>
<dbReference type="AlphaFoldDB" id="A0A9P9D4J9"/>
<feature type="domain" description="Zn(2)-C6 fungal-type" evidence="5">
    <location>
        <begin position="9"/>
        <end position="41"/>
    </location>
</feature>
<keyword evidence="4" id="KW-0472">Membrane</keyword>
<protein>
    <recommendedName>
        <fullName evidence="5">Zn(2)-C6 fungal-type domain-containing protein</fullName>
    </recommendedName>
</protein>